<feature type="transmembrane region" description="Helical" evidence="1">
    <location>
        <begin position="76"/>
        <end position="93"/>
    </location>
</feature>
<reference evidence="2 3" key="1">
    <citation type="submission" date="2023-06" db="EMBL/GenBank/DDBJ databases">
        <title>Identification and characterization of horizontal gene transfer across gut microbiota members of farm animals based on homology search.</title>
        <authorList>
            <person name="Schwarzerova J."/>
            <person name="Nykrynova M."/>
            <person name="Jureckova K."/>
            <person name="Cejkova D."/>
            <person name="Rychlik I."/>
        </authorList>
    </citation>
    <scope>NUCLEOTIDE SEQUENCE [LARGE SCALE GENOMIC DNA]</scope>
    <source>
        <strain evidence="2 3">153_Feed</strain>
    </source>
</reference>
<dbReference type="RefSeq" id="WP_289510979.1">
    <property type="nucleotide sequence ID" value="NZ_JAUDEA010000004.1"/>
</dbReference>
<comment type="caution">
    <text evidence="2">The sequence shown here is derived from an EMBL/GenBank/DDBJ whole genome shotgun (WGS) entry which is preliminary data.</text>
</comment>
<reference evidence="3" key="2">
    <citation type="submission" date="2023-06" db="EMBL/GenBank/DDBJ databases">
        <title>Identification and characterization of horizontal gene transfer across gut microbiota members of farm animals based on homology search.</title>
        <authorList>
            <person name="Zeman M."/>
            <person name="Kubasova T."/>
            <person name="Jahodarova E."/>
            <person name="Nykrynova M."/>
            <person name="Rychlik I."/>
        </authorList>
    </citation>
    <scope>NUCLEOTIDE SEQUENCE [LARGE SCALE GENOMIC DNA]</scope>
    <source>
        <strain evidence="3">153_Feed</strain>
    </source>
</reference>
<gene>
    <name evidence="2" type="ORF">QUW25_04255</name>
</gene>
<proteinExistence type="predicted"/>
<keyword evidence="1" id="KW-1133">Transmembrane helix</keyword>
<sequence>MSKKNSTRRKNAGADANFAGEKYDGERISAVFDYNELCLARAAELLAPRLADVTMVASFASLLAIVLVALIEKDQLVLLVVLFVISFSLLQASRNIGKLKMRYARGTNLLPDDEAPRQRVVVCDDAVHVERENGSTESYNLSELRRVGETSDSILACFGNKRYVYIPRTALSEGRFREASRILKGHLKK</sequence>
<protein>
    <recommendedName>
        <fullName evidence="4">YcxB-like protein domain-containing protein</fullName>
    </recommendedName>
</protein>
<evidence type="ECO:0008006" key="4">
    <source>
        <dbReference type="Google" id="ProtNLM"/>
    </source>
</evidence>
<dbReference type="EMBL" id="JAUDEA010000004">
    <property type="protein sequence ID" value="MDM8270886.1"/>
    <property type="molecule type" value="Genomic_DNA"/>
</dbReference>
<dbReference type="Proteomes" id="UP001529256">
    <property type="component" value="Unassembled WGS sequence"/>
</dbReference>
<organism evidence="2 3">
    <name type="scientific">Thermophilibacter provencensis</name>
    <dbReference type="NCBI Taxonomy" id="1852386"/>
    <lineage>
        <taxon>Bacteria</taxon>
        <taxon>Bacillati</taxon>
        <taxon>Actinomycetota</taxon>
        <taxon>Coriobacteriia</taxon>
        <taxon>Coriobacteriales</taxon>
        <taxon>Atopobiaceae</taxon>
        <taxon>Thermophilibacter</taxon>
    </lineage>
</organism>
<keyword evidence="1" id="KW-0472">Membrane</keyword>
<reference evidence="2 3" key="3">
    <citation type="submission" date="2023-06" db="EMBL/GenBank/DDBJ databases">
        <authorList>
            <person name="Zeman M."/>
            <person name="Kubasova T."/>
            <person name="Jahodarova E."/>
            <person name="Nykrynova M."/>
            <person name="Rychlik I."/>
        </authorList>
    </citation>
    <scope>NUCLEOTIDE SEQUENCE [LARGE SCALE GENOMIC DNA]</scope>
    <source>
        <strain evidence="2 3">153_Feed</strain>
    </source>
</reference>
<evidence type="ECO:0000313" key="2">
    <source>
        <dbReference type="EMBL" id="MDM8270886.1"/>
    </source>
</evidence>
<feature type="transmembrane region" description="Helical" evidence="1">
    <location>
        <begin position="50"/>
        <end position="70"/>
    </location>
</feature>
<accession>A0ABT7V2Q4</accession>
<keyword evidence="3" id="KW-1185">Reference proteome</keyword>
<keyword evidence="1" id="KW-0812">Transmembrane</keyword>
<name>A0ABT7V2Q4_9ACTN</name>
<evidence type="ECO:0000256" key="1">
    <source>
        <dbReference type="SAM" id="Phobius"/>
    </source>
</evidence>
<evidence type="ECO:0000313" key="3">
    <source>
        <dbReference type="Proteomes" id="UP001529256"/>
    </source>
</evidence>